<reference evidence="13 14" key="1">
    <citation type="submission" date="2018-10" db="EMBL/GenBank/DDBJ databases">
        <title>Notoacmeibacter sp. M2BS9Y-3-1, whole genome shotgun sequence.</title>
        <authorList>
            <person name="Tuo L."/>
        </authorList>
    </citation>
    <scope>NUCLEOTIDE SEQUENCE [LARGE SCALE GENOMIC DNA]</scope>
    <source>
        <strain evidence="13 14">M2BS9Y-3-1</strain>
    </source>
</reference>
<dbReference type="EMBL" id="RCWN01000001">
    <property type="protein sequence ID" value="RLQ89589.1"/>
    <property type="molecule type" value="Genomic_DNA"/>
</dbReference>
<organism evidence="13 14">
    <name type="scientific">Notoacmeibacter ruber</name>
    <dbReference type="NCBI Taxonomy" id="2670375"/>
    <lineage>
        <taxon>Bacteria</taxon>
        <taxon>Pseudomonadati</taxon>
        <taxon>Pseudomonadota</taxon>
        <taxon>Alphaproteobacteria</taxon>
        <taxon>Hyphomicrobiales</taxon>
        <taxon>Notoacmeibacteraceae</taxon>
        <taxon>Notoacmeibacter</taxon>
    </lineage>
</organism>
<name>A0A3L7JHE2_9HYPH</name>
<comment type="catalytic activity">
    <reaction evidence="7 10">
        <text>4-methyl-5-(2-phosphooxyethyl)-thiazole + 4-amino-2-methyl-5-(diphosphooxymethyl)pyrimidine + H(+) = thiamine phosphate + diphosphate</text>
        <dbReference type="Rhea" id="RHEA:22328"/>
        <dbReference type="ChEBI" id="CHEBI:15378"/>
        <dbReference type="ChEBI" id="CHEBI:33019"/>
        <dbReference type="ChEBI" id="CHEBI:37575"/>
        <dbReference type="ChEBI" id="CHEBI:57841"/>
        <dbReference type="ChEBI" id="CHEBI:58296"/>
        <dbReference type="EC" id="2.5.1.3"/>
    </reaction>
</comment>
<evidence type="ECO:0000256" key="7">
    <source>
        <dbReference type="ARBA" id="ARBA00047334"/>
    </source>
</evidence>
<dbReference type="PANTHER" id="PTHR20857">
    <property type="entry name" value="THIAMINE-PHOSPHATE PYROPHOSPHORYLASE"/>
    <property type="match status" value="1"/>
</dbReference>
<dbReference type="GO" id="GO:0046872">
    <property type="term" value="F:metal ion binding"/>
    <property type="evidence" value="ECO:0007669"/>
    <property type="project" value="UniProtKB-KW"/>
</dbReference>
<dbReference type="EC" id="2.5.1.3" evidence="10"/>
<comment type="catalytic activity">
    <reaction evidence="9 10">
        <text>2-[(2R,5Z)-2-carboxy-4-methylthiazol-5(2H)-ylidene]ethyl phosphate + 4-amino-2-methyl-5-(diphosphooxymethyl)pyrimidine + 2 H(+) = thiamine phosphate + CO2 + diphosphate</text>
        <dbReference type="Rhea" id="RHEA:47844"/>
        <dbReference type="ChEBI" id="CHEBI:15378"/>
        <dbReference type="ChEBI" id="CHEBI:16526"/>
        <dbReference type="ChEBI" id="CHEBI:33019"/>
        <dbReference type="ChEBI" id="CHEBI:37575"/>
        <dbReference type="ChEBI" id="CHEBI:57841"/>
        <dbReference type="ChEBI" id="CHEBI:62899"/>
        <dbReference type="EC" id="2.5.1.3"/>
    </reaction>
</comment>
<dbReference type="Proteomes" id="UP000281094">
    <property type="component" value="Unassembled WGS sequence"/>
</dbReference>
<comment type="cofactor">
    <cofactor evidence="1">
        <name>Mg(2+)</name>
        <dbReference type="ChEBI" id="CHEBI:18420"/>
    </cofactor>
</comment>
<keyword evidence="6 10" id="KW-0784">Thiamine biosynthesis</keyword>
<dbReference type="GO" id="GO:0005737">
    <property type="term" value="C:cytoplasm"/>
    <property type="evidence" value="ECO:0007669"/>
    <property type="project" value="TreeGrafter"/>
</dbReference>
<evidence type="ECO:0000256" key="8">
    <source>
        <dbReference type="ARBA" id="ARBA00047851"/>
    </source>
</evidence>
<dbReference type="NCBIfam" id="TIGR00693">
    <property type="entry name" value="thiE"/>
    <property type="match status" value="1"/>
</dbReference>
<dbReference type="InterPro" id="IPR022998">
    <property type="entry name" value="ThiamineP_synth_TenI"/>
</dbReference>
<dbReference type="InterPro" id="IPR036206">
    <property type="entry name" value="ThiamineP_synth_sf"/>
</dbReference>
<evidence type="ECO:0000256" key="3">
    <source>
        <dbReference type="ARBA" id="ARBA00022679"/>
    </source>
</evidence>
<comment type="catalytic activity">
    <reaction evidence="8 10">
        <text>2-(2-carboxy-4-methylthiazol-5-yl)ethyl phosphate + 4-amino-2-methyl-5-(diphosphooxymethyl)pyrimidine + 2 H(+) = thiamine phosphate + CO2 + diphosphate</text>
        <dbReference type="Rhea" id="RHEA:47848"/>
        <dbReference type="ChEBI" id="CHEBI:15378"/>
        <dbReference type="ChEBI" id="CHEBI:16526"/>
        <dbReference type="ChEBI" id="CHEBI:33019"/>
        <dbReference type="ChEBI" id="CHEBI:37575"/>
        <dbReference type="ChEBI" id="CHEBI:57841"/>
        <dbReference type="ChEBI" id="CHEBI:62890"/>
        <dbReference type="EC" id="2.5.1.3"/>
    </reaction>
</comment>
<dbReference type="AlphaFoldDB" id="A0A3L7JHE2"/>
<dbReference type="NCBIfam" id="NF000734">
    <property type="entry name" value="PRK00043.1-5"/>
    <property type="match status" value="1"/>
</dbReference>
<keyword evidence="3 10" id="KW-0808">Transferase</keyword>
<evidence type="ECO:0000256" key="2">
    <source>
        <dbReference type="ARBA" id="ARBA00005165"/>
    </source>
</evidence>
<evidence type="ECO:0000256" key="10">
    <source>
        <dbReference type="RuleBase" id="RU003826"/>
    </source>
</evidence>
<protein>
    <recommendedName>
        <fullName evidence="10">Thiamine-phosphate synthase</fullName>
        <ecNumber evidence="10">2.5.1.3</ecNumber>
    </recommendedName>
    <alternativeName>
        <fullName evidence="10">Thiamine-phosphate pyrophosphorylase</fullName>
    </alternativeName>
</protein>
<gene>
    <name evidence="13" type="ORF">D8780_11675</name>
</gene>
<dbReference type="GO" id="GO:0009229">
    <property type="term" value="P:thiamine diphosphate biosynthetic process"/>
    <property type="evidence" value="ECO:0007669"/>
    <property type="project" value="UniProtKB-UniPathway"/>
</dbReference>
<comment type="caution">
    <text evidence="13">The sequence shown here is derived from an EMBL/GenBank/DDBJ whole genome shotgun (WGS) entry which is preliminary data.</text>
</comment>
<proteinExistence type="inferred from homology"/>
<comment type="similarity">
    <text evidence="10">Belongs to the thiamine-phosphate synthase family.</text>
</comment>
<evidence type="ECO:0000256" key="6">
    <source>
        <dbReference type="ARBA" id="ARBA00022977"/>
    </source>
</evidence>
<dbReference type="Pfam" id="PF02581">
    <property type="entry name" value="TMP-TENI"/>
    <property type="match status" value="1"/>
</dbReference>
<evidence type="ECO:0000256" key="4">
    <source>
        <dbReference type="ARBA" id="ARBA00022723"/>
    </source>
</evidence>
<accession>A0A3L7JHE2</accession>
<evidence type="ECO:0000256" key="9">
    <source>
        <dbReference type="ARBA" id="ARBA00047883"/>
    </source>
</evidence>
<keyword evidence="14" id="KW-1185">Reference proteome</keyword>
<evidence type="ECO:0000259" key="12">
    <source>
        <dbReference type="Pfam" id="PF02581"/>
    </source>
</evidence>
<feature type="domain" description="Thiamine phosphate synthase/TenI" evidence="12">
    <location>
        <begin position="14"/>
        <end position="182"/>
    </location>
</feature>
<dbReference type="SUPFAM" id="SSF51391">
    <property type="entry name" value="Thiamin phosphate synthase"/>
    <property type="match status" value="1"/>
</dbReference>
<dbReference type="InterPro" id="IPR034291">
    <property type="entry name" value="TMP_synthase"/>
</dbReference>
<evidence type="ECO:0000313" key="13">
    <source>
        <dbReference type="EMBL" id="RLQ89589.1"/>
    </source>
</evidence>
<dbReference type="InterPro" id="IPR013785">
    <property type="entry name" value="Aldolase_TIM"/>
</dbReference>
<sequence>MRTALDPFYLVVDDADWVERLVPHGVKLVQLRCKEMSESQLRDNIRRAKACCIAHDCTLVVNDYWRLAIEEECAWLHLGQEDLAAANLPEIRAVGLKLGISTHDKAELAAALVAEPDYVALGPVWETKLKKMPWRPQGLERLGQWKERIGDLPLVGIGGVTAERLPQLFTAGADIAAVVTDITRHENPEGRTAAWIAQTKEQRLSFRG</sequence>
<evidence type="ECO:0000256" key="11">
    <source>
        <dbReference type="RuleBase" id="RU004253"/>
    </source>
</evidence>
<dbReference type="Gene3D" id="3.20.20.70">
    <property type="entry name" value="Aldolase class I"/>
    <property type="match status" value="1"/>
</dbReference>
<evidence type="ECO:0000313" key="14">
    <source>
        <dbReference type="Proteomes" id="UP000281094"/>
    </source>
</evidence>
<evidence type="ECO:0000256" key="5">
    <source>
        <dbReference type="ARBA" id="ARBA00022842"/>
    </source>
</evidence>
<evidence type="ECO:0000256" key="1">
    <source>
        <dbReference type="ARBA" id="ARBA00001946"/>
    </source>
</evidence>
<keyword evidence="4" id="KW-0479">Metal-binding</keyword>
<dbReference type="UniPathway" id="UPA00060">
    <property type="reaction ID" value="UER00141"/>
</dbReference>
<keyword evidence="5" id="KW-0460">Magnesium</keyword>
<dbReference type="CDD" id="cd00564">
    <property type="entry name" value="TMP_TenI"/>
    <property type="match status" value="1"/>
</dbReference>
<dbReference type="GO" id="GO:0009228">
    <property type="term" value="P:thiamine biosynthetic process"/>
    <property type="evidence" value="ECO:0007669"/>
    <property type="project" value="UniProtKB-KW"/>
</dbReference>
<dbReference type="PANTHER" id="PTHR20857:SF15">
    <property type="entry name" value="THIAMINE-PHOSPHATE SYNTHASE"/>
    <property type="match status" value="1"/>
</dbReference>
<dbReference type="GO" id="GO:0004789">
    <property type="term" value="F:thiamine-phosphate diphosphorylase activity"/>
    <property type="evidence" value="ECO:0007669"/>
    <property type="project" value="UniProtKB-EC"/>
</dbReference>
<comment type="pathway">
    <text evidence="2 11">Cofactor biosynthesis; thiamine diphosphate biosynthesis; thiamine phosphate from 4-amino-2-methyl-5-diphosphomethylpyrimidine and 4-methyl-5-(2-phosphoethyl)-thiazole: step 1/1.</text>
</comment>